<evidence type="ECO:0000313" key="5">
    <source>
        <dbReference type="Proteomes" id="UP000177279"/>
    </source>
</evidence>
<keyword evidence="2" id="KW-0067">ATP-binding</keyword>
<evidence type="ECO:0000256" key="1">
    <source>
        <dbReference type="ARBA" id="ARBA00022741"/>
    </source>
</evidence>
<dbReference type="InterPro" id="IPR027417">
    <property type="entry name" value="P-loop_NTPase"/>
</dbReference>
<dbReference type="GO" id="GO:0043138">
    <property type="term" value="F:3'-5' DNA helicase activity"/>
    <property type="evidence" value="ECO:0007669"/>
    <property type="project" value="TreeGrafter"/>
</dbReference>
<dbReference type="AlphaFoldDB" id="A0A1G2TIS0"/>
<dbReference type="Gene3D" id="3.40.50.300">
    <property type="entry name" value="P-loop containing nucleotide triphosphate hydrolases"/>
    <property type="match status" value="1"/>
</dbReference>
<dbReference type="GO" id="GO:0006310">
    <property type="term" value="P:DNA recombination"/>
    <property type="evidence" value="ECO:0007669"/>
    <property type="project" value="TreeGrafter"/>
</dbReference>
<dbReference type="PANTHER" id="PTHR30580:SF0">
    <property type="entry name" value="PRIMOSOMAL PROTEIN N"/>
    <property type="match status" value="1"/>
</dbReference>
<reference evidence="4 5" key="1">
    <citation type="journal article" date="2016" name="Nat. Commun.">
        <title>Thousands of microbial genomes shed light on interconnected biogeochemical processes in an aquifer system.</title>
        <authorList>
            <person name="Anantharaman K."/>
            <person name="Brown C.T."/>
            <person name="Hug L.A."/>
            <person name="Sharon I."/>
            <person name="Castelle C.J."/>
            <person name="Probst A.J."/>
            <person name="Thomas B.C."/>
            <person name="Singh A."/>
            <person name="Wilkins M.J."/>
            <person name="Karaoz U."/>
            <person name="Brodie E.L."/>
            <person name="Williams K.H."/>
            <person name="Hubbard S.S."/>
            <person name="Banfield J.F."/>
        </authorList>
    </citation>
    <scope>NUCLEOTIDE SEQUENCE [LARGE SCALE GENOMIC DNA]</scope>
</reference>
<sequence length="617" mass="68861">MSDGKQAGAYLVEAIPLAKSASRNLSYFSSVRLVPGTLVRAPLRKGFILAVATSCRSAAAAKTAIRRAEFPLRKIARKDIYEAGFAPEFLSAVEKASLYYACSAGALLFSLLPKILLENPEKFFPPPQKRSRAAGPKEVLLLQMEDEERFGQYRAQVRQCFARGKSAMFVSPTHVDAVKAATRLSQGIGPYVFVFTLKAKAAEARRIWQAALGEEHPILFITTAAGAAFDRPDIDTIIIERENSRAYCSLSRPYLHLKVFLEYLARDTSRQLILGDSVLSLESLRKEKQGECAELSLVRWRLPAALSRLVDAREKPDGKGKFEIFSPELKTLISKALEEKEKIFLFGARKGLAPTTVCGDCGYILPCLNCGAPVVLHRQKAGGNVYVCHACGEKRDSKTVCGYCGSWKLVPLGIGIERIVAEARDLFPSATVEILDKDHAPTDAKARIIVKKFEETGGILVGTEFAFFHLEKVPYAALVSADSLFSIPDFGINERIFYLVSRLREMTQKESLIQTRNIGKQVLAWAAQGNIIDFYLSEIAERKSLSYPPFAIFIKIEDARNKMQETKDKLLKWHPESYKNSLIIRIPKEKWPDEELSRELSWLSPQFSIKVDPESII</sequence>
<dbReference type="GO" id="GO:0005524">
    <property type="term" value="F:ATP binding"/>
    <property type="evidence" value="ECO:0007669"/>
    <property type="project" value="UniProtKB-KW"/>
</dbReference>
<proteinExistence type="predicted"/>
<gene>
    <name evidence="4" type="ORF">A3D49_01380</name>
</gene>
<evidence type="ECO:0000313" key="4">
    <source>
        <dbReference type="EMBL" id="OHA96511.1"/>
    </source>
</evidence>
<keyword evidence="3" id="KW-0238">DNA-binding</keyword>
<comment type="caution">
    <text evidence="4">The sequence shown here is derived from an EMBL/GenBank/DDBJ whole genome shotgun (WGS) entry which is preliminary data.</text>
</comment>
<evidence type="ECO:0000256" key="2">
    <source>
        <dbReference type="ARBA" id="ARBA00022840"/>
    </source>
</evidence>
<name>A0A1G2TIS0_9BACT</name>
<keyword evidence="1" id="KW-0547">Nucleotide-binding</keyword>
<dbReference type="Proteomes" id="UP000177279">
    <property type="component" value="Unassembled WGS sequence"/>
</dbReference>
<dbReference type="EMBL" id="MHVS01000005">
    <property type="protein sequence ID" value="OHA96511.1"/>
    <property type="molecule type" value="Genomic_DNA"/>
</dbReference>
<dbReference type="PANTHER" id="PTHR30580">
    <property type="entry name" value="PRIMOSOMAL PROTEIN N"/>
    <property type="match status" value="1"/>
</dbReference>
<dbReference type="GO" id="GO:0006302">
    <property type="term" value="P:double-strand break repair"/>
    <property type="evidence" value="ECO:0007669"/>
    <property type="project" value="TreeGrafter"/>
</dbReference>
<organism evidence="4 5">
    <name type="scientific">Candidatus Zambryskibacteria bacterium RIFCSPHIGHO2_02_FULL_43_37</name>
    <dbReference type="NCBI Taxonomy" id="1802749"/>
    <lineage>
        <taxon>Bacteria</taxon>
        <taxon>Candidatus Zambryskiibacteriota</taxon>
    </lineage>
</organism>
<evidence type="ECO:0000256" key="3">
    <source>
        <dbReference type="ARBA" id="ARBA00023125"/>
    </source>
</evidence>
<dbReference type="GO" id="GO:0003677">
    <property type="term" value="F:DNA binding"/>
    <property type="evidence" value="ECO:0007669"/>
    <property type="project" value="UniProtKB-KW"/>
</dbReference>
<accession>A0A1G2TIS0</accession>
<evidence type="ECO:0008006" key="6">
    <source>
        <dbReference type="Google" id="ProtNLM"/>
    </source>
</evidence>
<protein>
    <recommendedName>
        <fullName evidence="6">Primosomal protein N' 3' DNA-binding domain-containing protein</fullName>
    </recommendedName>
</protein>
<dbReference type="GO" id="GO:0006270">
    <property type="term" value="P:DNA replication initiation"/>
    <property type="evidence" value="ECO:0007669"/>
    <property type="project" value="TreeGrafter"/>
</dbReference>